<keyword evidence="3 9" id="KW-0479">Metal-binding</keyword>
<evidence type="ECO:0000256" key="1">
    <source>
        <dbReference type="ARBA" id="ARBA00005094"/>
    </source>
</evidence>
<dbReference type="SUPFAM" id="SSF51735">
    <property type="entry name" value="NAD(P)-binding Rossmann-fold domains"/>
    <property type="match status" value="1"/>
</dbReference>
<keyword evidence="6 9" id="KW-0464">Manganese</keyword>
<dbReference type="InterPro" id="IPR036291">
    <property type="entry name" value="NAD(P)-bd_dom_sf"/>
</dbReference>
<dbReference type="SUPFAM" id="SSF69055">
    <property type="entry name" value="1-deoxy-D-xylulose-5-phosphate reductoisomerase, C-terminal domain"/>
    <property type="match status" value="1"/>
</dbReference>
<dbReference type="InterPro" id="IPR013512">
    <property type="entry name" value="DXP_reductoisomerase_N"/>
</dbReference>
<feature type="binding site" evidence="9">
    <location>
        <position position="12"/>
    </location>
    <ligand>
        <name>NADPH</name>
        <dbReference type="ChEBI" id="CHEBI:57783"/>
    </ligand>
</feature>
<dbReference type="PIRSF" id="PIRSF006205">
    <property type="entry name" value="Dxp_reductismrs"/>
    <property type="match status" value="1"/>
</dbReference>
<dbReference type="Proteomes" id="UP000243406">
    <property type="component" value="Unassembled WGS sequence"/>
</dbReference>
<dbReference type="Pfam" id="PF08436">
    <property type="entry name" value="DXP_redisom_C"/>
    <property type="match status" value="1"/>
</dbReference>
<dbReference type="GO" id="GO:0030604">
    <property type="term" value="F:1-deoxy-D-xylulose-5-phosphate reductoisomerase activity"/>
    <property type="evidence" value="ECO:0007669"/>
    <property type="project" value="UniProtKB-UniRule"/>
</dbReference>
<gene>
    <name evidence="9" type="primary">dxr</name>
    <name evidence="13" type="ORF">SAMN02745120_0423</name>
</gene>
<feature type="binding site" evidence="9">
    <location>
        <position position="220"/>
    </location>
    <ligand>
        <name>1-deoxy-D-xylulose 5-phosphate</name>
        <dbReference type="ChEBI" id="CHEBI:57792"/>
    </ligand>
</feature>
<evidence type="ECO:0000256" key="3">
    <source>
        <dbReference type="ARBA" id="ARBA00022723"/>
    </source>
</evidence>
<evidence type="ECO:0000259" key="10">
    <source>
        <dbReference type="Pfam" id="PF02670"/>
    </source>
</evidence>
<dbReference type="OrthoDB" id="9806546at2"/>
<dbReference type="InterPro" id="IPR026877">
    <property type="entry name" value="DXPR_C"/>
</dbReference>
<proteinExistence type="inferred from homology"/>
<evidence type="ECO:0000256" key="2">
    <source>
        <dbReference type="ARBA" id="ARBA00006825"/>
    </source>
</evidence>
<feature type="binding site" evidence="9">
    <location>
        <position position="154"/>
    </location>
    <ligand>
        <name>Mn(2+)</name>
        <dbReference type="ChEBI" id="CHEBI:29035"/>
    </ligand>
</feature>
<feature type="domain" description="DXP reductoisomerase C-terminal" evidence="12">
    <location>
        <begin position="263"/>
        <end position="380"/>
    </location>
</feature>
<dbReference type="Pfam" id="PF13288">
    <property type="entry name" value="DXPR_C"/>
    <property type="match status" value="1"/>
</dbReference>
<dbReference type="NCBIfam" id="TIGR00243">
    <property type="entry name" value="Dxr"/>
    <property type="match status" value="1"/>
</dbReference>
<feature type="binding site" evidence="9">
    <location>
        <position position="214"/>
    </location>
    <ligand>
        <name>1-deoxy-D-xylulose 5-phosphate</name>
        <dbReference type="ChEBI" id="CHEBI:57792"/>
    </ligand>
</feature>
<feature type="binding site" evidence="9">
    <location>
        <position position="11"/>
    </location>
    <ligand>
        <name>NADPH</name>
        <dbReference type="ChEBI" id="CHEBI:57783"/>
    </ligand>
</feature>
<dbReference type="PANTHER" id="PTHR30525:SF0">
    <property type="entry name" value="1-DEOXY-D-XYLULOSE 5-PHOSPHATE REDUCTOISOMERASE, CHLOROPLASTIC"/>
    <property type="match status" value="1"/>
</dbReference>
<dbReference type="GO" id="GO:0016853">
    <property type="term" value="F:isomerase activity"/>
    <property type="evidence" value="ECO:0007669"/>
    <property type="project" value="UniProtKB-KW"/>
</dbReference>
<dbReference type="InterPro" id="IPR013644">
    <property type="entry name" value="DXP_reductoisomerase_C"/>
</dbReference>
<accession>A0A1T4ZUS9</accession>
<feature type="domain" description="1-deoxy-D-xylulose 5-phosphate reductoisomerase C-terminal" evidence="11">
    <location>
        <begin position="148"/>
        <end position="231"/>
    </location>
</feature>
<feature type="binding site" evidence="9">
    <location>
        <position position="152"/>
    </location>
    <ligand>
        <name>Mn(2+)</name>
        <dbReference type="ChEBI" id="CHEBI:29035"/>
    </ligand>
</feature>
<name>A0A1T4ZUS9_9FIRM</name>
<dbReference type="EC" id="1.1.1.267" evidence="9"/>
<evidence type="ECO:0000256" key="4">
    <source>
        <dbReference type="ARBA" id="ARBA00022857"/>
    </source>
</evidence>
<feature type="binding site" evidence="9">
    <location>
        <position position="13"/>
    </location>
    <ligand>
        <name>NADPH</name>
        <dbReference type="ChEBI" id="CHEBI:57783"/>
    </ligand>
</feature>
<feature type="binding site" evidence="9">
    <location>
        <position position="178"/>
    </location>
    <ligand>
        <name>1-deoxy-D-xylulose 5-phosphate</name>
        <dbReference type="ChEBI" id="CHEBI:57792"/>
    </ligand>
</feature>
<evidence type="ECO:0000256" key="5">
    <source>
        <dbReference type="ARBA" id="ARBA00023002"/>
    </source>
</evidence>
<evidence type="ECO:0000313" key="14">
    <source>
        <dbReference type="Proteomes" id="UP000243406"/>
    </source>
</evidence>
<evidence type="ECO:0000256" key="8">
    <source>
        <dbReference type="ARBA" id="ARBA00048543"/>
    </source>
</evidence>
<keyword evidence="9" id="KW-0460">Magnesium</keyword>
<evidence type="ECO:0000313" key="13">
    <source>
        <dbReference type="EMBL" id="SKB26511.1"/>
    </source>
</evidence>
<dbReference type="RefSeq" id="WP_079588410.1">
    <property type="nucleotide sequence ID" value="NZ_FUYN01000001.1"/>
</dbReference>
<sequence>MKIISILGSTGSIGTQTLDVIRNHKDKFDVFGLSANSSVDILINQILEFNPKIVCIYDEAKYSDLKSKVDKLDLDYNIELCYGLDGLIKIADAKQNDILLTSVVGMIGLIPTLTAIKRGTTIALANKETLVTAGKLVMDEAKKHNVAIIPVDSEHSAIFQCLVGENTSNINKIILTASGGPFRGLDKEAIAQMTKSNALKHPNWSMGQKITIDSATLMNKGLEVIEAKWLFDLDIKKIDVLVHPQSIIHSMVEFKDKSIKAQLGTPNMKGPIQYALGYPQRLESQEDGLDFIKYNNLTFEKPDYECFPCLKLAFDALEKEGTYLSVLNAANEEVVYAFLNDKIKFYDISNIISEALSSHDSINNPDLSQILEADKWARRYVNNKISKLI</sequence>
<feature type="binding site" evidence="9">
    <location>
        <position position="219"/>
    </location>
    <ligand>
        <name>1-deoxy-D-xylulose 5-phosphate</name>
        <dbReference type="ChEBI" id="CHEBI:57792"/>
    </ligand>
</feature>
<evidence type="ECO:0000256" key="6">
    <source>
        <dbReference type="ARBA" id="ARBA00023211"/>
    </source>
</evidence>
<feature type="binding site" evidence="9">
    <location>
        <position position="153"/>
    </location>
    <ligand>
        <name>1-deoxy-D-xylulose 5-phosphate</name>
        <dbReference type="ChEBI" id="CHEBI:57792"/>
    </ligand>
</feature>
<organism evidence="13 14">
    <name type="scientific">Acetoanaerobium noterae</name>
    <dbReference type="NCBI Taxonomy" id="745369"/>
    <lineage>
        <taxon>Bacteria</taxon>
        <taxon>Bacillati</taxon>
        <taxon>Bacillota</taxon>
        <taxon>Clostridia</taxon>
        <taxon>Peptostreptococcales</taxon>
        <taxon>Filifactoraceae</taxon>
        <taxon>Acetoanaerobium</taxon>
    </lineage>
</organism>
<comment type="similarity">
    <text evidence="2 9">Belongs to the DXR family.</text>
</comment>
<comment type="catalytic activity">
    <reaction evidence="8">
        <text>2-C-methyl-D-erythritol 4-phosphate + NADP(+) = 1-deoxy-D-xylulose 5-phosphate + NADPH + H(+)</text>
        <dbReference type="Rhea" id="RHEA:13717"/>
        <dbReference type="ChEBI" id="CHEBI:15378"/>
        <dbReference type="ChEBI" id="CHEBI:57783"/>
        <dbReference type="ChEBI" id="CHEBI:57792"/>
        <dbReference type="ChEBI" id="CHEBI:58262"/>
        <dbReference type="ChEBI" id="CHEBI:58349"/>
        <dbReference type="EC" id="1.1.1.267"/>
    </reaction>
    <physiologicalReaction direction="right-to-left" evidence="8">
        <dbReference type="Rhea" id="RHEA:13719"/>
    </physiologicalReaction>
</comment>
<evidence type="ECO:0000259" key="11">
    <source>
        <dbReference type="Pfam" id="PF08436"/>
    </source>
</evidence>
<dbReference type="Gene3D" id="1.10.1740.10">
    <property type="match status" value="1"/>
</dbReference>
<keyword evidence="14" id="KW-1185">Reference proteome</keyword>
<reference evidence="14" key="1">
    <citation type="submission" date="2017-02" db="EMBL/GenBank/DDBJ databases">
        <authorList>
            <person name="Varghese N."/>
            <person name="Submissions S."/>
        </authorList>
    </citation>
    <scope>NUCLEOTIDE SEQUENCE [LARGE SCALE GENOMIC DNA]</scope>
    <source>
        <strain evidence="14">ATCC 35199</strain>
    </source>
</reference>
<dbReference type="HAMAP" id="MF_00183">
    <property type="entry name" value="DXP_reductoisom"/>
    <property type="match status" value="1"/>
</dbReference>
<protein>
    <recommendedName>
        <fullName evidence="9">1-deoxy-D-xylulose 5-phosphate reductoisomerase</fullName>
        <shortName evidence="9">DXP reductoisomerase</shortName>
        <ecNumber evidence="9">1.1.1.267</ecNumber>
    </recommendedName>
    <alternativeName>
        <fullName evidence="9">1-deoxyxylulose-5-phosphate reductoisomerase</fullName>
    </alternativeName>
    <alternativeName>
        <fullName evidence="9">2-C-methyl-D-erythritol 4-phosphate synthase</fullName>
    </alternativeName>
</protein>
<keyword evidence="13" id="KW-0413">Isomerase</keyword>
<dbReference type="GO" id="GO:0051484">
    <property type="term" value="P:isopentenyl diphosphate biosynthetic process, methylerythritol 4-phosphate pathway involved in terpenoid biosynthetic process"/>
    <property type="evidence" value="ECO:0007669"/>
    <property type="project" value="UniProtKB-ARBA"/>
</dbReference>
<dbReference type="AlphaFoldDB" id="A0A1T4ZUS9"/>
<feature type="binding site" evidence="9">
    <location>
        <position position="154"/>
    </location>
    <ligand>
        <name>1-deoxy-D-xylulose 5-phosphate</name>
        <dbReference type="ChEBI" id="CHEBI:57792"/>
    </ligand>
</feature>
<dbReference type="PANTHER" id="PTHR30525">
    <property type="entry name" value="1-DEOXY-D-XYLULOSE 5-PHOSPHATE REDUCTOISOMERASE"/>
    <property type="match status" value="1"/>
</dbReference>
<feature type="binding site" evidence="9">
    <location>
        <position position="207"/>
    </location>
    <ligand>
        <name>NADPH</name>
        <dbReference type="ChEBI" id="CHEBI:57783"/>
    </ligand>
</feature>
<dbReference type="Pfam" id="PF02670">
    <property type="entry name" value="DXP_reductoisom"/>
    <property type="match status" value="1"/>
</dbReference>
<dbReference type="InterPro" id="IPR003821">
    <property type="entry name" value="DXP_reductoisomerase"/>
</dbReference>
<feature type="domain" description="1-deoxy-D-xylulose 5-phosphate reductoisomerase N-terminal" evidence="10">
    <location>
        <begin position="4"/>
        <end position="134"/>
    </location>
</feature>
<dbReference type="NCBIfam" id="NF009114">
    <property type="entry name" value="PRK12464.1"/>
    <property type="match status" value="1"/>
</dbReference>
<dbReference type="FunFam" id="3.40.50.720:FF:000045">
    <property type="entry name" value="1-deoxy-D-xylulose 5-phosphate reductoisomerase"/>
    <property type="match status" value="1"/>
</dbReference>
<comment type="pathway">
    <text evidence="1 9">Isoprenoid biosynthesis; isopentenyl diphosphate biosynthesis via DXP pathway; isopentenyl diphosphate from 1-deoxy-D-xylulose 5-phosphate: step 1/6.</text>
</comment>
<evidence type="ECO:0000256" key="9">
    <source>
        <dbReference type="HAMAP-Rule" id="MF_00183"/>
    </source>
</evidence>
<comment type="function">
    <text evidence="9">Catalyzes the NADPH-dependent rearrangement and reduction of 1-deoxy-D-xylulose-5-phosphate (DXP) to 2-C-methyl-D-erythritol 4-phosphate (MEP).</text>
</comment>
<feature type="binding site" evidence="9">
    <location>
        <position position="201"/>
    </location>
    <ligand>
        <name>1-deoxy-D-xylulose 5-phosphate</name>
        <dbReference type="ChEBI" id="CHEBI:57792"/>
    </ligand>
</feature>
<dbReference type="GO" id="GO:0070402">
    <property type="term" value="F:NADPH binding"/>
    <property type="evidence" value="ECO:0007669"/>
    <property type="project" value="InterPro"/>
</dbReference>
<feature type="binding site" evidence="9">
    <location>
        <position position="223"/>
    </location>
    <ligand>
        <name>Mn(2+)</name>
        <dbReference type="ChEBI" id="CHEBI:29035"/>
    </ligand>
</feature>
<keyword evidence="4 9" id="KW-0521">NADP</keyword>
<keyword evidence="5 9" id="KW-0560">Oxidoreductase</keyword>
<feature type="binding site" evidence="9">
    <location>
        <position position="126"/>
    </location>
    <ligand>
        <name>NADPH</name>
        <dbReference type="ChEBI" id="CHEBI:57783"/>
    </ligand>
</feature>
<dbReference type="InterPro" id="IPR036169">
    <property type="entry name" value="DXPR_C_sf"/>
</dbReference>
<keyword evidence="7 9" id="KW-0414">Isoprene biosynthesis</keyword>
<dbReference type="GO" id="GO:0030145">
    <property type="term" value="F:manganese ion binding"/>
    <property type="evidence" value="ECO:0007669"/>
    <property type="project" value="TreeGrafter"/>
</dbReference>
<evidence type="ECO:0000259" key="12">
    <source>
        <dbReference type="Pfam" id="PF13288"/>
    </source>
</evidence>
<dbReference type="UniPathway" id="UPA00056">
    <property type="reaction ID" value="UER00092"/>
</dbReference>
<dbReference type="SUPFAM" id="SSF55347">
    <property type="entry name" value="Glyceraldehyde-3-phosphate dehydrogenase-like, C-terminal domain"/>
    <property type="match status" value="1"/>
</dbReference>
<feature type="binding site" evidence="9">
    <location>
        <position position="223"/>
    </location>
    <ligand>
        <name>1-deoxy-D-xylulose 5-phosphate</name>
        <dbReference type="ChEBI" id="CHEBI:57792"/>
    </ligand>
</feature>
<dbReference type="Gene3D" id="3.40.50.720">
    <property type="entry name" value="NAD(P)-binding Rossmann-like Domain"/>
    <property type="match status" value="1"/>
</dbReference>
<feature type="binding site" evidence="9">
    <location>
        <position position="10"/>
    </location>
    <ligand>
        <name>NADPH</name>
        <dbReference type="ChEBI" id="CHEBI:57783"/>
    </ligand>
</feature>
<comment type="cofactor">
    <cofactor evidence="9">
        <name>Mg(2+)</name>
        <dbReference type="ChEBI" id="CHEBI:18420"/>
    </cofactor>
    <cofactor evidence="9">
        <name>Mn(2+)</name>
        <dbReference type="ChEBI" id="CHEBI:29035"/>
    </cofactor>
</comment>
<evidence type="ECO:0000256" key="7">
    <source>
        <dbReference type="ARBA" id="ARBA00023229"/>
    </source>
</evidence>
<feature type="binding site" evidence="9">
    <location>
        <position position="128"/>
    </location>
    <ligand>
        <name>NADPH</name>
        <dbReference type="ChEBI" id="CHEBI:57783"/>
    </ligand>
</feature>
<dbReference type="EMBL" id="FUYN01000001">
    <property type="protein sequence ID" value="SKB26511.1"/>
    <property type="molecule type" value="Genomic_DNA"/>
</dbReference>
<comment type="caution">
    <text evidence="9">Lacks conserved residue(s) required for the propagation of feature annotation.</text>
</comment>
<feature type="binding site" evidence="9">
    <location>
        <position position="127"/>
    </location>
    <ligand>
        <name>1-deoxy-D-xylulose 5-phosphate</name>
        <dbReference type="ChEBI" id="CHEBI:57792"/>
    </ligand>
</feature>